<dbReference type="AlphaFoldDB" id="G0PG72"/>
<dbReference type="InParanoid" id="G0PG72"/>
<reference evidence="2" key="1">
    <citation type="submission" date="2011-07" db="EMBL/GenBank/DDBJ databases">
        <authorList>
            <consortium name="Caenorhabditis brenneri Sequencing and Analysis Consortium"/>
            <person name="Wilson R.K."/>
        </authorList>
    </citation>
    <scope>NUCLEOTIDE SEQUENCE [LARGE SCALE GENOMIC DNA]</scope>
    <source>
        <strain evidence="2">PB2801</strain>
    </source>
</reference>
<dbReference type="EMBL" id="GL380404">
    <property type="protein sequence ID" value="EGT54798.1"/>
    <property type="molecule type" value="Genomic_DNA"/>
</dbReference>
<gene>
    <name evidence="1" type="ORF">CAEBREN_17981</name>
</gene>
<evidence type="ECO:0000313" key="1">
    <source>
        <dbReference type="EMBL" id="EGT54798.1"/>
    </source>
</evidence>
<keyword evidence="2" id="KW-1185">Reference proteome</keyword>
<accession>G0PG72</accession>
<evidence type="ECO:0000313" key="2">
    <source>
        <dbReference type="Proteomes" id="UP000008068"/>
    </source>
</evidence>
<sequence length="133" mass="15212">MKYTYLLVDAWISVFNGKLIGVIESEENTVPSRSRQARRWLCFELKSFLGSFKNFVSTFDTILEGFGQLQTDIGDEIRRCEGLEKGGKQKMLMIGEIIERVSPDFDQFGLKKEYLAEIERRRASEGAGSSDTR</sequence>
<dbReference type="HOGENOM" id="CLU_1908526_0_0_1"/>
<proteinExistence type="predicted"/>
<organism evidence="2">
    <name type="scientific">Caenorhabditis brenneri</name>
    <name type="common">Nematode worm</name>
    <dbReference type="NCBI Taxonomy" id="135651"/>
    <lineage>
        <taxon>Eukaryota</taxon>
        <taxon>Metazoa</taxon>
        <taxon>Ecdysozoa</taxon>
        <taxon>Nematoda</taxon>
        <taxon>Chromadorea</taxon>
        <taxon>Rhabditida</taxon>
        <taxon>Rhabditina</taxon>
        <taxon>Rhabditomorpha</taxon>
        <taxon>Rhabditoidea</taxon>
        <taxon>Rhabditidae</taxon>
        <taxon>Peloderinae</taxon>
        <taxon>Caenorhabditis</taxon>
    </lineage>
</organism>
<name>G0PG72_CAEBE</name>
<dbReference type="Proteomes" id="UP000008068">
    <property type="component" value="Unassembled WGS sequence"/>
</dbReference>
<protein>
    <submittedName>
        <fullName evidence="1">Uncharacterized protein</fullName>
    </submittedName>
</protein>